<accession>A0AAD9TXG7</accession>
<reference evidence="2" key="1">
    <citation type="journal article" date="2023" name="Plant J.">
        <title>Genome sequences and population genomics provide insights into the demographic history, inbreeding, and mutation load of two 'living fossil' tree species of Dipteronia.</title>
        <authorList>
            <person name="Feng Y."/>
            <person name="Comes H.P."/>
            <person name="Chen J."/>
            <person name="Zhu S."/>
            <person name="Lu R."/>
            <person name="Zhang X."/>
            <person name="Li P."/>
            <person name="Qiu J."/>
            <person name="Olsen K.M."/>
            <person name="Qiu Y."/>
        </authorList>
    </citation>
    <scope>NUCLEOTIDE SEQUENCE</scope>
    <source>
        <strain evidence="2">KIB01</strain>
    </source>
</reference>
<dbReference type="EMBL" id="JANJYI010000006">
    <property type="protein sequence ID" value="KAK2643821.1"/>
    <property type="molecule type" value="Genomic_DNA"/>
</dbReference>
<proteinExistence type="predicted"/>
<feature type="region of interest" description="Disordered" evidence="1">
    <location>
        <begin position="89"/>
        <end position="111"/>
    </location>
</feature>
<name>A0AAD9TXG7_9ROSI</name>
<protein>
    <submittedName>
        <fullName evidence="2">Uncharacterized protein</fullName>
    </submittedName>
</protein>
<comment type="caution">
    <text evidence="2">The sequence shown here is derived from an EMBL/GenBank/DDBJ whole genome shotgun (WGS) entry which is preliminary data.</text>
</comment>
<keyword evidence="3" id="KW-1185">Reference proteome</keyword>
<organism evidence="2 3">
    <name type="scientific">Dipteronia dyeriana</name>
    <dbReference type="NCBI Taxonomy" id="168575"/>
    <lineage>
        <taxon>Eukaryota</taxon>
        <taxon>Viridiplantae</taxon>
        <taxon>Streptophyta</taxon>
        <taxon>Embryophyta</taxon>
        <taxon>Tracheophyta</taxon>
        <taxon>Spermatophyta</taxon>
        <taxon>Magnoliopsida</taxon>
        <taxon>eudicotyledons</taxon>
        <taxon>Gunneridae</taxon>
        <taxon>Pentapetalae</taxon>
        <taxon>rosids</taxon>
        <taxon>malvids</taxon>
        <taxon>Sapindales</taxon>
        <taxon>Sapindaceae</taxon>
        <taxon>Hippocastanoideae</taxon>
        <taxon>Acereae</taxon>
        <taxon>Dipteronia</taxon>
    </lineage>
</organism>
<sequence length="148" mass="17389">MERQTIDVSNEWWEAKLQVEALKFHMNGLENVFKINELFRNVTAIGDRAWAPTSGLMPHLYSQAFMTKDNVSLDFEEVVHEDEVECSNHKQKTLAPNRKKFKKGRKKTIPHPRSYPSNLRIIVTVLRIRILIYELIHLVVVFKKFLIS</sequence>
<evidence type="ECO:0000313" key="2">
    <source>
        <dbReference type="EMBL" id="KAK2643821.1"/>
    </source>
</evidence>
<evidence type="ECO:0000313" key="3">
    <source>
        <dbReference type="Proteomes" id="UP001280121"/>
    </source>
</evidence>
<gene>
    <name evidence="2" type="ORF">Ddye_019016</name>
</gene>
<feature type="compositionally biased region" description="Basic residues" evidence="1">
    <location>
        <begin position="89"/>
        <end position="110"/>
    </location>
</feature>
<dbReference type="Proteomes" id="UP001280121">
    <property type="component" value="Unassembled WGS sequence"/>
</dbReference>
<dbReference type="AlphaFoldDB" id="A0AAD9TXG7"/>
<evidence type="ECO:0000256" key="1">
    <source>
        <dbReference type="SAM" id="MobiDB-lite"/>
    </source>
</evidence>